<protein>
    <submittedName>
        <fullName evidence="1">Uncharacterized protein</fullName>
    </submittedName>
</protein>
<dbReference type="Proteomes" id="UP000024404">
    <property type="component" value="Unassembled WGS sequence"/>
</dbReference>
<dbReference type="EnsemblMetazoa" id="OVOC12764.1">
    <property type="protein sequence ID" value="OVOC12764.1"/>
    <property type="gene ID" value="WBGene00249573"/>
</dbReference>
<name>A0A8R1TN42_ONCVO</name>
<reference evidence="2" key="1">
    <citation type="submission" date="2013-10" db="EMBL/GenBank/DDBJ databases">
        <title>Genome sequencing of Onchocerca volvulus.</title>
        <authorList>
            <person name="Cotton J."/>
            <person name="Tsai J."/>
            <person name="Stanley E."/>
            <person name="Tracey A."/>
            <person name="Holroyd N."/>
            <person name="Lustigman S."/>
            <person name="Berriman M."/>
        </authorList>
    </citation>
    <scope>NUCLEOTIDE SEQUENCE</scope>
</reference>
<dbReference type="Gene3D" id="1.10.1900.20">
    <property type="entry name" value="Ribosomal protein L20"/>
    <property type="match status" value="1"/>
</dbReference>
<keyword evidence="2" id="KW-1185">Reference proteome</keyword>
<evidence type="ECO:0000313" key="1">
    <source>
        <dbReference type="EnsemblMetazoa" id="OVOC12764.1"/>
    </source>
</evidence>
<dbReference type="InterPro" id="IPR035566">
    <property type="entry name" value="Ribosomal_protein_bL20_C"/>
</dbReference>
<dbReference type="EMBL" id="CMVM020000691">
    <property type="status" value="NOT_ANNOTATED_CDS"/>
    <property type="molecule type" value="Genomic_DNA"/>
</dbReference>
<sequence length="120" mass="13722">MLAGIDLNRKILAEMAVNYKDDFTKLVEAVSSKIDPELFDRECKCPLNWELQSHKLKWCIHWNHKNVQTGHLNLSRSFCSKGSKSEVAEEDLHARNRAFSSLAARRSTRIAILCIYGESS</sequence>
<dbReference type="SUPFAM" id="SSF74731">
    <property type="entry name" value="Ribosomal protein L20"/>
    <property type="match status" value="1"/>
</dbReference>
<reference evidence="1" key="2">
    <citation type="submission" date="2022-06" db="UniProtKB">
        <authorList>
            <consortium name="EnsemblMetazoa"/>
        </authorList>
    </citation>
    <scope>IDENTIFICATION</scope>
</reference>
<evidence type="ECO:0000313" key="2">
    <source>
        <dbReference type="Proteomes" id="UP000024404"/>
    </source>
</evidence>
<dbReference type="AlphaFoldDB" id="A0A8R1TN42"/>
<accession>A0A8R1TN42</accession>
<organism evidence="1 2">
    <name type="scientific">Onchocerca volvulus</name>
    <dbReference type="NCBI Taxonomy" id="6282"/>
    <lineage>
        <taxon>Eukaryota</taxon>
        <taxon>Metazoa</taxon>
        <taxon>Ecdysozoa</taxon>
        <taxon>Nematoda</taxon>
        <taxon>Chromadorea</taxon>
        <taxon>Rhabditida</taxon>
        <taxon>Spirurina</taxon>
        <taxon>Spiruromorpha</taxon>
        <taxon>Filarioidea</taxon>
        <taxon>Onchocercidae</taxon>
        <taxon>Onchocerca</taxon>
    </lineage>
</organism>
<proteinExistence type="predicted"/>